<proteinExistence type="predicted"/>
<evidence type="ECO:0000313" key="1">
    <source>
        <dbReference type="EMBL" id="MPC17109.1"/>
    </source>
</evidence>
<reference evidence="1 2" key="1">
    <citation type="submission" date="2019-05" db="EMBL/GenBank/DDBJ databases">
        <title>Another draft genome of Portunus trituberculatus and its Hox gene families provides insights of decapod evolution.</title>
        <authorList>
            <person name="Jeong J.-H."/>
            <person name="Song I."/>
            <person name="Kim S."/>
            <person name="Choi T."/>
            <person name="Kim D."/>
            <person name="Ryu S."/>
            <person name="Kim W."/>
        </authorList>
    </citation>
    <scope>NUCLEOTIDE SEQUENCE [LARGE SCALE GENOMIC DNA]</scope>
    <source>
        <tissue evidence="1">Muscle</tissue>
    </source>
</reference>
<dbReference type="AlphaFoldDB" id="A0A5B7D754"/>
<name>A0A5B7D754_PORTR</name>
<protein>
    <submittedName>
        <fullName evidence="1">Uncharacterized protein</fullName>
    </submittedName>
</protein>
<sequence>MPRLMSERCVIIYRNVPSPEWRRLLCGLPFSLSVQGGSGRRSGAWEVLLTPQPQSCASCEALGTETLYSLINLEQHTMFHYRPAAECAGFHAPPHMHGAGSGVAWRGRATHARSRREGID</sequence>
<keyword evidence="2" id="KW-1185">Reference proteome</keyword>
<accession>A0A5B7D754</accession>
<dbReference type="Proteomes" id="UP000324222">
    <property type="component" value="Unassembled WGS sequence"/>
</dbReference>
<dbReference type="EMBL" id="VSRR010000559">
    <property type="protein sequence ID" value="MPC17109.1"/>
    <property type="molecule type" value="Genomic_DNA"/>
</dbReference>
<organism evidence="1 2">
    <name type="scientific">Portunus trituberculatus</name>
    <name type="common">Swimming crab</name>
    <name type="synonym">Neptunus trituberculatus</name>
    <dbReference type="NCBI Taxonomy" id="210409"/>
    <lineage>
        <taxon>Eukaryota</taxon>
        <taxon>Metazoa</taxon>
        <taxon>Ecdysozoa</taxon>
        <taxon>Arthropoda</taxon>
        <taxon>Crustacea</taxon>
        <taxon>Multicrustacea</taxon>
        <taxon>Malacostraca</taxon>
        <taxon>Eumalacostraca</taxon>
        <taxon>Eucarida</taxon>
        <taxon>Decapoda</taxon>
        <taxon>Pleocyemata</taxon>
        <taxon>Brachyura</taxon>
        <taxon>Eubrachyura</taxon>
        <taxon>Portunoidea</taxon>
        <taxon>Portunidae</taxon>
        <taxon>Portuninae</taxon>
        <taxon>Portunus</taxon>
    </lineage>
</organism>
<gene>
    <name evidence="1" type="ORF">E2C01_009955</name>
</gene>
<comment type="caution">
    <text evidence="1">The sequence shown here is derived from an EMBL/GenBank/DDBJ whole genome shotgun (WGS) entry which is preliminary data.</text>
</comment>
<evidence type="ECO:0000313" key="2">
    <source>
        <dbReference type="Proteomes" id="UP000324222"/>
    </source>
</evidence>